<feature type="transmembrane region" description="Helical" evidence="1">
    <location>
        <begin position="21"/>
        <end position="43"/>
    </location>
</feature>
<keyword evidence="1" id="KW-0812">Transmembrane</keyword>
<proteinExistence type="predicted"/>
<keyword evidence="1" id="KW-1133">Transmembrane helix</keyword>
<evidence type="ECO:0000313" key="3">
    <source>
        <dbReference type="Proteomes" id="UP000216339"/>
    </source>
</evidence>
<gene>
    <name evidence="2" type="ORF">BSZ37_11540</name>
</gene>
<sequence>MPVHKTPEADLRRRRPLYAEVGMILALVLVIAAFTMPTAPLGAPEVAANPDTPIEVEFVPPTVHTPPP</sequence>
<keyword evidence="1" id="KW-0472">Membrane</keyword>
<protein>
    <recommendedName>
        <fullName evidence="4">Energy transducer TonB</fullName>
    </recommendedName>
</protein>
<feature type="non-terminal residue" evidence="2">
    <location>
        <position position="68"/>
    </location>
</feature>
<evidence type="ECO:0000256" key="1">
    <source>
        <dbReference type="SAM" id="Phobius"/>
    </source>
</evidence>
<keyword evidence="3" id="KW-1185">Reference proteome</keyword>
<organism evidence="2 3">
    <name type="scientific">Rubrivirga marina</name>
    <dbReference type="NCBI Taxonomy" id="1196024"/>
    <lineage>
        <taxon>Bacteria</taxon>
        <taxon>Pseudomonadati</taxon>
        <taxon>Rhodothermota</taxon>
        <taxon>Rhodothermia</taxon>
        <taxon>Rhodothermales</taxon>
        <taxon>Rubricoccaceae</taxon>
        <taxon>Rubrivirga</taxon>
    </lineage>
</organism>
<dbReference type="AlphaFoldDB" id="A0A271J0I3"/>
<comment type="caution">
    <text evidence="2">The sequence shown here is derived from an EMBL/GenBank/DDBJ whole genome shotgun (WGS) entry which is preliminary data.</text>
</comment>
<name>A0A271J0I3_9BACT</name>
<reference evidence="2 3" key="1">
    <citation type="submission" date="2016-11" db="EMBL/GenBank/DDBJ databases">
        <title>Study of marine rhodopsin-containing bacteria.</title>
        <authorList>
            <person name="Yoshizawa S."/>
            <person name="Kumagai Y."/>
            <person name="Kogure K."/>
        </authorList>
    </citation>
    <scope>NUCLEOTIDE SEQUENCE [LARGE SCALE GENOMIC DNA]</scope>
    <source>
        <strain evidence="2 3">SAORIC-28</strain>
    </source>
</reference>
<evidence type="ECO:0008006" key="4">
    <source>
        <dbReference type="Google" id="ProtNLM"/>
    </source>
</evidence>
<accession>A0A271J0I3</accession>
<dbReference type="EMBL" id="MQWD01000001">
    <property type="protein sequence ID" value="PAP77021.1"/>
    <property type="molecule type" value="Genomic_DNA"/>
</dbReference>
<dbReference type="Proteomes" id="UP000216339">
    <property type="component" value="Unassembled WGS sequence"/>
</dbReference>
<evidence type="ECO:0000313" key="2">
    <source>
        <dbReference type="EMBL" id="PAP77021.1"/>
    </source>
</evidence>